<evidence type="ECO:0000313" key="2">
    <source>
        <dbReference type="Proteomes" id="UP001500851"/>
    </source>
</evidence>
<dbReference type="InterPro" id="IPR025058">
    <property type="entry name" value="DUF3995"/>
</dbReference>
<dbReference type="Proteomes" id="UP001500851">
    <property type="component" value="Unassembled WGS sequence"/>
</dbReference>
<evidence type="ECO:0000313" key="1">
    <source>
        <dbReference type="EMBL" id="GAA1784300.1"/>
    </source>
</evidence>
<evidence type="ECO:0008006" key="3">
    <source>
        <dbReference type="Google" id="ProtNLM"/>
    </source>
</evidence>
<name>A0ABP4XL56_9MICO</name>
<gene>
    <name evidence="1" type="ORF">GCM10009768_11450</name>
</gene>
<accession>A0ABP4XL56</accession>
<dbReference type="Pfam" id="PF13160">
    <property type="entry name" value="DUF3995"/>
    <property type="match status" value="1"/>
</dbReference>
<dbReference type="RefSeq" id="WP_344030399.1">
    <property type="nucleotide sequence ID" value="NZ_BAAAOB010000001.1"/>
</dbReference>
<organism evidence="1 2">
    <name type="scientific">Leucobacter iarius</name>
    <dbReference type="NCBI Taxonomy" id="333963"/>
    <lineage>
        <taxon>Bacteria</taxon>
        <taxon>Bacillati</taxon>
        <taxon>Actinomycetota</taxon>
        <taxon>Actinomycetes</taxon>
        <taxon>Micrococcales</taxon>
        <taxon>Microbacteriaceae</taxon>
        <taxon>Leucobacter</taxon>
    </lineage>
</organism>
<reference evidence="2" key="1">
    <citation type="journal article" date="2019" name="Int. J. Syst. Evol. Microbiol.">
        <title>The Global Catalogue of Microorganisms (GCM) 10K type strain sequencing project: providing services to taxonomists for standard genome sequencing and annotation.</title>
        <authorList>
            <consortium name="The Broad Institute Genomics Platform"/>
            <consortium name="The Broad Institute Genome Sequencing Center for Infectious Disease"/>
            <person name="Wu L."/>
            <person name="Ma J."/>
        </authorList>
    </citation>
    <scope>NUCLEOTIDE SEQUENCE [LARGE SCALE GENOMIC DNA]</scope>
    <source>
        <strain evidence="2">JCM 14736</strain>
    </source>
</reference>
<keyword evidence="2" id="KW-1185">Reference proteome</keyword>
<comment type="caution">
    <text evidence="1">The sequence shown here is derived from an EMBL/GenBank/DDBJ whole genome shotgun (WGS) entry which is preliminary data.</text>
</comment>
<dbReference type="EMBL" id="BAAAOB010000001">
    <property type="protein sequence ID" value="GAA1784300.1"/>
    <property type="molecule type" value="Genomic_DNA"/>
</dbReference>
<proteinExistence type="predicted"/>
<protein>
    <recommendedName>
        <fullName evidence="3">DUF3995 domain-containing protein</fullName>
    </recommendedName>
</protein>
<sequence length="148" mass="14953">MSALKGFARLIAWTGLTAVGALHLAWASGSPWPAKNRKRLAESVVGNAAALPEPTATAVVGATALVGGAIAGGALGESGVAVAVRRTGGAVLLARAAFGGDAALAVLGLPPAGKRFRELDRRFYRPLCGVLGAAMIIAARRRRGDETD</sequence>